<dbReference type="EMBL" id="CP008849">
    <property type="protein sequence ID" value="AIF99301.1"/>
    <property type="molecule type" value="Genomic_DNA"/>
</dbReference>
<sequence>MKPVLFFMFVMLTLPFMQGCSLSTSSVAEPQAVTLRHGVDTTAGGLAVFIIETPTATYYLDKKGGGLSSLIDADGNDWIGFAPTPGSGWQGEYRGFPNAVHKQDGNYFHPVNASTDLSSSHITHHSAKHVQITVDSGNKQWQAVWDFYPDRLDFTMAKVSQGYTYWVQYEGVPGGTLNDSDFYYNSAAPTRRNIQESFHGDLPSPEWYAFGDTQASSMLYLLHHTDDTAPDSYEGRPFMTVLGFGRQHKNKYLTTPSRFSLGFIRSHDYHTIKQKVTALSSPTP</sequence>
<name>A0A075P0E1_9ALTE</name>
<reference evidence="2 3" key="1">
    <citation type="submission" date="2014-06" db="EMBL/GenBank/DDBJ databases">
        <title>Genomes of Alteromonas australica, a world apart.</title>
        <authorList>
            <person name="Gonzaga A."/>
            <person name="Lopez-Perez M."/>
            <person name="Rodriguez-Valera F."/>
        </authorList>
    </citation>
    <scope>NUCLEOTIDE SEQUENCE [LARGE SCALE GENOMIC DNA]</scope>
    <source>
        <strain evidence="2 3">H 17</strain>
    </source>
</reference>
<dbReference type="GeneID" id="78255573"/>
<evidence type="ECO:0000313" key="2">
    <source>
        <dbReference type="EMBL" id="AIF99301.1"/>
    </source>
</evidence>
<feature type="signal peptide" evidence="1">
    <location>
        <begin position="1"/>
        <end position="19"/>
    </location>
</feature>
<evidence type="ECO:0000313" key="3">
    <source>
        <dbReference type="Proteomes" id="UP000056090"/>
    </source>
</evidence>
<dbReference type="eggNOG" id="ENOG502ZA4P">
    <property type="taxonomic scope" value="Bacteria"/>
</dbReference>
<dbReference type="KEGG" id="aal:EP13_11740"/>
<dbReference type="PROSITE" id="PS51257">
    <property type="entry name" value="PROKAR_LIPOPROTEIN"/>
    <property type="match status" value="1"/>
</dbReference>
<dbReference type="Proteomes" id="UP000056090">
    <property type="component" value="Chromosome"/>
</dbReference>
<organism evidence="2 3">
    <name type="scientific">Alteromonas australica</name>
    <dbReference type="NCBI Taxonomy" id="589873"/>
    <lineage>
        <taxon>Bacteria</taxon>
        <taxon>Pseudomonadati</taxon>
        <taxon>Pseudomonadota</taxon>
        <taxon>Gammaproteobacteria</taxon>
        <taxon>Alteromonadales</taxon>
        <taxon>Alteromonadaceae</taxon>
        <taxon>Alteromonas/Salinimonas group</taxon>
        <taxon>Alteromonas</taxon>
    </lineage>
</organism>
<proteinExistence type="predicted"/>
<dbReference type="AlphaFoldDB" id="A0A075P0E1"/>
<keyword evidence="3" id="KW-1185">Reference proteome</keyword>
<dbReference type="RefSeq" id="WP_044057403.1">
    <property type="nucleotide sequence ID" value="NZ_CBCSKJ010000003.1"/>
</dbReference>
<protein>
    <submittedName>
        <fullName evidence="2">Uncharacterized protein</fullName>
    </submittedName>
</protein>
<evidence type="ECO:0000256" key="1">
    <source>
        <dbReference type="SAM" id="SignalP"/>
    </source>
</evidence>
<feature type="chain" id="PRO_5001708765" evidence="1">
    <location>
        <begin position="20"/>
        <end position="284"/>
    </location>
</feature>
<accession>A0A075P0E1</accession>
<keyword evidence="1" id="KW-0732">Signal</keyword>
<gene>
    <name evidence="2" type="ORF">EP13_11740</name>
</gene>